<reference evidence="1" key="1">
    <citation type="submission" date="2020-05" db="EMBL/GenBank/DDBJ databases">
        <authorList>
            <person name="Chiriac C."/>
            <person name="Salcher M."/>
            <person name="Ghai R."/>
            <person name="Kavagutti S V."/>
        </authorList>
    </citation>
    <scope>NUCLEOTIDE SEQUENCE</scope>
</reference>
<dbReference type="EMBL" id="LR796934">
    <property type="protein sequence ID" value="CAB4176374.1"/>
    <property type="molecule type" value="Genomic_DNA"/>
</dbReference>
<organism evidence="1">
    <name type="scientific">uncultured Caudovirales phage</name>
    <dbReference type="NCBI Taxonomy" id="2100421"/>
    <lineage>
        <taxon>Viruses</taxon>
        <taxon>Duplodnaviria</taxon>
        <taxon>Heunggongvirae</taxon>
        <taxon>Uroviricota</taxon>
        <taxon>Caudoviricetes</taxon>
        <taxon>Peduoviridae</taxon>
        <taxon>Maltschvirus</taxon>
        <taxon>Maltschvirus maltsch</taxon>
    </lineage>
</organism>
<protein>
    <submittedName>
        <fullName evidence="1">Uncharacterized protein</fullName>
    </submittedName>
</protein>
<proteinExistence type="predicted"/>
<sequence>MRDLELASTTDLLEEIDKRMDCFVFFGYQNRSKTTYAIVMETNGSAPEMIGMTEMLSMRVRNMITNAEERDGGEEK</sequence>
<accession>A0A6J5Q9S1</accession>
<gene>
    <name evidence="1" type="ORF">UFOVP995_22</name>
</gene>
<evidence type="ECO:0000313" key="1">
    <source>
        <dbReference type="EMBL" id="CAB4176374.1"/>
    </source>
</evidence>
<name>A0A6J5Q9S1_9CAUD</name>